<keyword evidence="3" id="KW-1185">Reference proteome</keyword>
<sequence>MEIFIGLIIGILVSMAVLWFFQKKRAKVKAHTQSVILLDKIKKVYKFITVEGDFAEIYHYENTKDRFLSLISSKKKALIVINAKAQIGYDFSKVSLTANEKQKTIVLGVFPQPEVLSIQTDLNYYDKTDGMFNKFEASDLTELNKEAKQHILDKIPESGLFQVAQKEALEAIALIENIVQTIGWKLDYSALELDDAAAKLIDKTKQ</sequence>
<proteinExistence type="predicted"/>
<dbReference type="AlphaFoldDB" id="A0A428K606"/>
<organism evidence="2 3">
    <name type="scientific">Mangrovimonas spongiae</name>
    <dbReference type="NCBI Taxonomy" id="2494697"/>
    <lineage>
        <taxon>Bacteria</taxon>
        <taxon>Pseudomonadati</taxon>
        <taxon>Bacteroidota</taxon>
        <taxon>Flavobacteriia</taxon>
        <taxon>Flavobacteriales</taxon>
        <taxon>Flavobacteriaceae</taxon>
        <taxon>Mangrovimonas</taxon>
    </lineage>
</organism>
<dbReference type="Proteomes" id="UP000270620">
    <property type="component" value="Unassembled WGS sequence"/>
</dbReference>
<feature type="transmembrane region" description="Helical" evidence="1">
    <location>
        <begin position="6"/>
        <end position="21"/>
    </location>
</feature>
<accession>A0A428K606</accession>
<dbReference type="OrthoDB" id="669131at2"/>
<dbReference type="Pfam" id="PF14014">
    <property type="entry name" value="DUF4230"/>
    <property type="match status" value="1"/>
</dbReference>
<gene>
    <name evidence="2" type="ORF">EJA19_03085</name>
</gene>
<dbReference type="EMBL" id="RWBG01000001">
    <property type="protein sequence ID" value="RSK41878.1"/>
    <property type="molecule type" value="Genomic_DNA"/>
</dbReference>
<reference evidence="2 3" key="1">
    <citation type="submission" date="2018-12" db="EMBL/GenBank/DDBJ databases">
        <title>Mangrovimonas spongiae sp. nov., a novel member of the genus Mangrovimonas isolated from marine sponge.</title>
        <authorList>
            <person name="Zhuang L."/>
            <person name="Luo L."/>
        </authorList>
    </citation>
    <scope>NUCLEOTIDE SEQUENCE [LARGE SCALE GENOMIC DNA]</scope>
    <source>
        <strain evidence="2 3">HN-E26</strain>
    </source>
</reference>
<evidence type="ECO:0000256" key="1">
    <source>
        <dbReference type="SAM" id="Phobius"/>
    </source>
</evidence>
<keyword evidence="1" id="KW-0812">Transmembrane</keyword>
<dbReference type="RefSeq" id="WP_125466869.1">
    <property type="nucleotide sequence ID" value="NZ_RWBG01000001.1"/>
</dbReference>
<name>A0A428K606_9FLAO</name>
<comment type="caution">
    <text evidence="2">The sequence shown here is derived from an EMBL/GenBank/DDBJ whole genome shotgun (WGS) entry which is preliminary data.</text>
</comment>
<keyword evidence="1" id="KW-1133">Transmembrane helix</keyword>
<evidence type="ECO:0000313" key="3">
    <source>
        <dbReference type="Proteomes" id="UP000270620"/>
    </source>
</evidence>
<protein>
    <submittedName>
        <fullName evidence="2">DUF4230 domain-containing protein</fullName>
    </submittedName>
</protein>
<keyword evidence="1" id="KW-0472">Membrane</keyword>
<evidence type="ECO:0000313" key="2">
    <source>
        <dbReference type="EMBL" id="RSK41878.1"/>
    </source>
</evidence>
<dbReference type="InterPro" id="IPR025324">
    <property type="entry name" value="DUF4230"/>
</dbReference>